<dbReference type="OrthoDB" id="5418945at2"/>
<dbReference type="AlphaFoldDB" id="A0A2N5J709"/>
<keyword evidence="1" id="KW-0812">Transmembrane</keyword>
<keyword evidence="3" id="KW-1185">Reference proteome</keyword>
<comment type="caution">
    <text evidence="2">The sequence shown here is derived from an EMBL/GenBank/DDBJ whole genome shotgun (WGS) entry which is preliminary data.</text>
</comment>
<feature type="transmembrane region" description="Helical" evidence="1">
    <location>
        <begin position="120"/>
        <end position="137"/>
    </location>
</feature>
<reference evidence="2 3" key="1">
    <citation type="submission" date="2017-07" db="EMBL/GenBank/DDBJ databases">
        <title>Bifidobacterium novel species.</title>
        <authorList>
            <person name="Lugli G.A."/>
            <person name="Milani C."/>
            <person name="Duranti S."/>
            <person name="Mangifesta M."/>
        </authorList>
    </citation>
    <scope>NUCLEOTIDE SEQUENCE [LARGE SCALE GENOMIC DNA]</scope>
    <source>
        <strain evidence="3">Uis1B</strain>
    </source>
</reference>
<sequence length="154" mass="16794">MGWIRTHRSLVIGWIIVLALYVALIVFQFTAGGKAVPFGLNFIWPAALLGTNVAVGLRRTDKPYGDVIYPIISLVGSVPFVMLCDHLYRETCANGDYANCVPVDGPWRFSMQPSDFYSDAGWLAYFALACAIGFVVGRQIRRSKDASAPAGSEG</sequence>
<accession>A0A2N5J709</accession>
<evidence type="ECO:0000256" key="1">
    <source>
        <dbReference type="SAM" id="Phobius"/>
    </source>
</evidence>
<dbReference type="RefSeq" id="WP_101618266.1">
    <property type="nucleotide sequence ID" value="NZ_NMWU01000050.1"/>
</dbReference>
<evidence type="ECO:0000313" key="3">
    <source>
        <dbReference type="Proteomes" id="UP000235050"/>
    </source>
</evidence>
<dbReference type="Proteomes" id="UP000235050">
    <property type="component" value="Unassembled WGS sequence"/>
</dbReference>
<keyword evidence="1" id="KW-1133">Transmembrane helix</keyword>
<keyword evidence="1" id="KW-0472">Membrane</keyword>
<gene>
    <name evidence="2" type="ORF">Uis1B_2127</name>
</gene>
<organism evidence="2 3">
    <name type="scientific">Bifidobacterium margollesii</name>
    <dbReference type="NCBI Taxonomy" id="2020964"/>
    <lineage>
        <taxon>Bacteria</taxon>
        <taxon>Bacillati</taxon>
        <taxon>Actinomycetota</taxon>
        <taxon>Actinomycetes</taxon>
        <taxon>Bifidobacteriales</taxon>
        <taxon>Bifidobacteriaceae</taxon>
        <taxon>Bifidobacterium</taxon>
    </lineage>
</organism>
<dbReference type="EMBL" id="NMWU01000050">
    <property type="protein sequence ID" value="PLS30001.1"/>
    <property type="molecule type" value="Genomic_DNA"/>
</dbReference>
<proteinExistence type="predicted"/>
<feature type="transmembrane region" description="Helical" evidence="1">
    <location>
        <begin position="67"/>
        <end position="88"/>
    </location>
</feature>
<name>A0A2N5J709_9BIFI</name>
<evidence type="ECO:0000313" key="2">
    <source>
        <dbReference type="EMBL" id="PLS30001.1"/>
    </source>
</evidence>
<feature type="transmembrane region" description="Helical" evidence="1">
    <location>
        <begin position="12"/>
        <end position="29"/>
    </location>
</feature>
<protein>
    <submittedName>
        <fullName evidence="2">Uncharacterized protein</fullName>
    </submittedName>
</protein>
<feature type="transmembrane region" description="Helical" evidence="1">
    <location>
        <begin position="35"/>
        <end position="55"/>
    </location>
</feature>